<dbReference type="RefSeq" id="WP_077388156.1">
    <property type="nucleotide sequence ID" value="NZ_CP019645.1"/>
</dbReference>
<dbReference type="AlphaFoldDB" id="A0A1Q2LGI5"/>
<evidence type="ECO:0000259" key="2">
    <source>
        <dbReference type="Pfam" id="PF07510"/>
    </source>
</evidence>
<accession>A0A1Q2LGI5</accession>
<evidence type="ECO:0000313" key="4">
    <source>
        <dbReference type="Proteomes" id="UP000188298"/>
    </source>
</evidence>
<gene>
    <name evidence="3" type="ORF">XJ32_01765</name>
</gene>
<name>A0A1Q2LGI5_9HELI</name>
<dbReference type="Pfam" id="PF07510">
    <property type="entry name" value="GmrSD_C"/>
    <property type="match status" value="1"/>
</dbReference>
<protein>
    <recommendedName>
        <fullName evidence="5">DUF262 domain-containing protein</fullName>
    </recommendedName>
</protein>
<dbReference type="InterPro" id="IPR011089">
    <property type="entry name" value="GmrSD_C"/>
</dbReference>
<evidence type="ECO:0000259" key="1">
    <source>
        <dbReference type="Pfam" id="PF03235"/>
    </source>
</evidence>
<evidence type="ECO:0000313" key="3">
    <source>
        <dbReference type="EMBL" id="AQQ59042.1"/>
    </source>
</evidence>
<dbReference type="KEGG" id="hbl:XJ32_01765"/>
<reference evidence="3 4" key="1">
    <citation type="submission" date="2017-02" db="EMBL/GenBank/DDBJ databases">
        <title>Whole genome sequencing of Helicobacter bilis strain AAQJH.</title>
        <authorList>
            <person name="Conlan S."/>
            <person name="Thomas P.J."/>
            <person name="Mullikin J."/>
            <person name="Palmore T.N."/>
            <person name="Frank K.M."/>
            <person name="Segre J.A."/>
        </authorList>
    </citation>
    <scope>NUCLEOTIDE SEQUENCE [LARGE SCALE GENOMIC DNA]</scope>
    <source>
        <strain evidence="3 4">AAQJH</strain>
    </source>
</reference>
<dbReference type="EMBL" id="CP019645">
    <property type="protein sequence ID" value="AQQ59042.1"/>
    <property type="molecule type" value="Genomic_DNA"/>
</dbReference>
<feature type="domain" description="GmrSD restriction endonucleases N-terminal" evidence="1">
    <location>
        <begin position="13"/>
        <end position="230"/>
    </location>
</feature>
<evidence type="ECO:0008006" key="5">
    <source>
        <dbReference type="Google" id="ProtNLM"/>
    </source>
</evidence>
<sequence length="582" mass="68690">MAEMRAERKTIFDYLSKNKFLIPMYQRNYVWSEDECLQLWEDVCSFFENKKEDEEYFLGCVVVYKENYRQNIIDGQQRTTTLNLLIRALYEKARGQNGIDKLKSDLAACLWDSNALTGQIDFDKVHLKSEVATDFDNQSLENLFKDTLDIKSNIKLSLYEKNFLFFQGKIDELAREKPVEWFDFCLCLLRSCVLLPIECDNRDKALRIFNTLNNRGVTLSPADIFKGLIFEKKDEEEKKIFAREWKELESKIQSSSHLKKEDISFLFTQYEHIIRAEYNDVDTAIPSTLDFWTQKHKKNTKGRDVNYAANDDMLSKESTFIFIQKLGDFWCNPYEYLSQDSKKYFALLGIYQNKLWQMVVSVCFYKHHQNKEALQEALDIILPQVAAYCAIGLLYGKGGASGLLWGFMKANIHIHNNNIQKIFETSKNIPNLVMPSLESFIHFSKKALPRHIRYILALYALMLDSKQELEWNLNGKNYTLMSAEIEHILPRKWLEANYNGWDKKDAQEFLEHIGNKMLLEKKVNIEAGNGYFHRKKESYKNSHFKEAQLLAQNEQKDWAKTDIEKRNRHIYEKFRDLFTRVF</sequence>
<organism evidence="3 4">
    <name type="scientific">Helicobacter bilis</name>
    <dbReference type="NCBI Taxonomy" id="37372"/>
    <lineage>
        <taxon>Bacteria</taxon>
        <taxon>Pseudomonadati</taxon>
        <taxon>Campylobacterota</taxon>
        <taxon>Epsilonproteobacteria</taxon>
        <taxon>Campylobacterales</taxon>
        <taxon>Helicobacteraceae</taxon>
        <taxon>Helicobacter</taxon>
    </lineage>
</organism>
<feature type="domain" description="GmrSD restriction endonucleases C-terminal" evidence="2">
    <location>
        <begin position="450"/>
        <end position="571"/>
    </location>
</feature>
<dbReference type="PANTHER" id="PTHR35149">
    <property type="entry name" value="SLL5132 PROTEIN"/>
    <property type="match status" value="1"/>
</dbReference>
<proteinExistence type="predicted"/>
<dbReference type="PANTHER" id="PTHR35149:SF2">
    <property type="entry name" value="DUF262 DOMAIN-CONTAINING PROTEIN"/>
    <property type="match status" value="1"/>
</dbReference>
<dbReference type="Proteomes" id="UP000188298">
    <property type="component" value="Chromosome"/>
</dbReference>
<dbReference type="Pfam" id="PF03235">
    <property type="entry name" value="GmrSD_N"/>
    <property type="match status" value="1"/>
</dbReference>
<dbReference type="InterPro" id="IPR004919">
    <property type="entry name" value="GmrSD_N"/>
</dbReference>